<evidence type="ECO:0000313" key="3">
    <source>
        <dbReference type="Proteomes" id="UP001154282"/>
    </source>
</evidence>
<keyword evidence="3" id="KW-1185">Reference proteome</keyword>
<dbReference type="Proteomes" id="UP001154282">
    <property type="component" value="Unassembled WGS sequence"/>
</dbReference>
<accession>A0AAV0L4E6</accession>
<evidence type="ECO:0000256" key="1">
    <source>
        <dbReference type="SAM" id="MobiDB-lite"/>
    </source>
</evidence>
<sequence length="100" mass="11129">FVSYFRSRRWNRGGETSSGSKGAELGLRGLQEENTRSDGKIPDRVFIVFGTREKQKGARAKALNPRPGIFAFSGTVRFTIPGRTIKYPTGYFDRVSRPGG</sequence>
<evidence type="ECO:0008006" key="4">
    <source>
        <dbReference type="Google" id="ProtNLM"/>
    </source>
</evidence>
<gene>
    <name evidence="2" type="ORF">LITE_LOCUS21986</name>
</gene>
<dbReference type="EMBL" id="CAMGYJ010000006">
    <property type="protein sequence ID" value="CAI0429096.1"/>
    <property type="molecule type" value="Genomic_DNA"/>
</dbReference>
<proteinExistence type="predicted"/>
<protein>
    <recommendedName>
        <fullName evidence="4">Ribosomal protein L2</fullName>
    </recommendedName>
</protein>
<reference evidence="2" key="1">
    <citation type="submission" date="2022-08" db="EMBL/GenBank/DDBJ databases">
        <authorList>
            <person name="Gutierrez-Valencia J."/>
        </authorList>
    </citation>
    <scope>NUCLEOTIDE SEQUENCE</scope>
</reference>
<organism evidence="2 3">
    <name type="scientific">Linum tenue</name>
    <dbReference type="NCBI Taxonomy" id="586396"/>
    <lineage>
        <taxon>Eukaryota</taxon>
        <taxon>Viridiplantae</taxon>
        <taxon>Streptophyta</taxon>
        <taxon>Embryophyta</taxon>
        <taxon>Tracheophyta</taxon>
        <taxon>Spermatophyta</taxon>
        <taxon>Magnoliopsida</taxon>
        <taxon>eudicotyledons</taxon>
        <taxon>Gunneridae</taxon>
        <taxon>Pentapetalae</taxon>
        <taxon>rosids</taxon>
        <taxon>fabids</taxon>
        <taxon>Malpighiales</taxon>
        <taxon>Linaceae</taxon>
        <taxon>Linum</taxon>
    </lineage>
</organism>
<feature type="region of interest" description="Disordered" evidence="1">
    <location>
        <begin position="1"/>
        <end position="37"/>
    </location>
</feature>
<dbReference type="AlphaFoldDB" id="A0AAV0L4E6"/>
<feature type="non-terminal residue" evidence="2">
    <location>
        <position position="1"/>
    </location>
</feature>
<comment type="caution">
    <text evidence="2">The sequence shown here is derived from an EMBL/GenBank/DDBJ whole genome shotgun (WGS) entry which is preliminary data.</text>
</comment>
<feature type="compositionally biased region" description="Basic residues" evidence="1">
    <location>
        <begin position="1"/>
        <end position="11"/>
    </location>
</feature>
<evidence type="ECO:0000313" key="2">
    <source>
        <dbReference type="EMBL" id="CAI0429096.1"/>
    </source>
</evidence>
<name>A0AAV0L4E6_9ROSI</name>